<comment type="caution">
    <text evidence="2">The sequence shown here is derived from an EMBL/GenBank/DDBJ whole genome shotgun (WGS) entry which is preliminary data.</text>
</comment>
<feature type="transmembrane region" description="Helical" evidence="1">
    <location>
        <begin position="126"/>
        <end position="145"/>
    </location>
</feature>
<feature type="transmembrane region" description="Helical" evidence="1">
    <location>
        <begin position="152"/>
        <end position="172"/>
    </location>
</feature>
<feature type="transmembrane region" description="Helical" evidence="1">
    <location>
        <begin position="30"/>
        <end position="50"/>
    </location>
</feature>
<protein>
    <submittedName>
        <fullName evidence="2">Uncharacterized protein</fullName>
    </submittedName>
</protein>
<feature type="transmembrane region" description="Helical" evidence="1">
    <location>
        <begin position="273"/>
        <end position="293"/>
    </location>
</feature>
<dbReference type="RefSeq" id="WP_317533012.1">
    <property type="nucleotide sequence ID" value="NZ_JAWLKF010000004.1"/>
</dbReference>
<evidence type="ECO:0000313" key="2">
    <source>
        <dbReference type="EMBL" id="MDV6303071.1"/>
    </source>
</evidence>
<accession>A0ABU4D106</accession>
<name>A0ABU4D106_9NOCA</name>
<reference evidence="2 3" key="1">
    <citation type="submission" date="2023-10" db="EMBL/GenBank/DDBJ databases">
        <title>Development of a sustainable strategy for remediation of hydrocarbon-contaminated territories based on the waste exchange concept.</title>
        <authorList>
            <person name="Krivoruchko A."/>
        </authorList>
    </citation>
    <scope>NUCLEOTIDE SEQUENCE [LARGE SCALE GENOMIC DNA]</scope>
    <source>
        <strain evidence="2 3">IEGM 1327</strain>
    </source>
</reference>
<feature type="transmembrane region" description="Helical" evidence="1">
    <location>
        <begin position="56"/>
        <end position="76"/>
    </location>
</feature>
<dbReference type="EMBL" id="JAWLKF010000004">
    <property type="protein sequence ID" value="MDV6303071.1"/>
    <property type="molecule type" value="Genomic_DNA"/>
</dbReference>
<proteinExistence type="predicted"/>
<keyword evidence="1" id="KW-1133">Transmembrane helix</keyword>
<organism evidence="2 3">
    <name type="scientific">Rhodococcus cerastii</name>
    <dbReference type="NCBI Taxonomy" id="908616"/>
    <lineage>
        <taxon>Bacteria</taxon>
        <taxon>Bacillati</taxon>
        <taxon>Actinomycetota</taxon>
        <taxon>Actinomycetes</taxon>
        <taxon>Mycobacteriales</taxon>
        <taxon>Nocardiaceae</taxon>
        <taxon>Rhodococcus</taxon>
    </lineage>
</organism>
<gene>
    <name evidence="2" type="ORF">R3P93_10935</name>
</gene>
<sequence length="508" mass="54871">MTVETAPNTGAEPTPTAPPRWRARRPLDVLVVRWVVLLACVVLAFFPTWVRLAQEASDGAITAYIFVLPLLAVVAAQGVARRRADELPIHDRQTDNIVGGIGLLVSIAIKALWLPRYADQYELAHLDVLAALAFFFGGAILLFGLRPVGRFWSVWLLLLALSPLGYRSVAIGLGGGRLAYAAVMVLLAGIAGAIAVGRTRRRGWLGFGCTALSGFAVAAAMLTVWPQIDIVWLQLVPTVGAAAVTGSAFYLAARRGRFDERRPRRLAVPTAKWSPSSKIVAIGAAVILALIPLPSRPELASVAGPPGAASVPLAPPVGFSEIDLQEFDWVRAFFGTRATLTRQTMRADEGNSAWDLRSRPRTVVVDVLSTTNRASLAVYPESTLYRLTNTRTSQPLTIDLGRGVTGALYTSVSDALLLTWTKLVFHWQRGDVFQRVTVISVDNHDLDAEFPQPMPSMASNLGTAVGTLLRGNAIAIDDDPEYKDRELLTTFGTGLVRQQWALANGAPR</sequence>
<keyword evidence="1" id="KW-0472">Membrane</keyword>
<evidence type="ECO:0000256" key="1">
    <source>
        <dbReference type="SAM" id="Phobius"/>
    </source>
</evidence>
<keyword evidence="1" id="KW-0812">Transmembrane</keyword>
<feature type="transmembrane region" description="Helical" evidence="1">
    <location>
        <begin position="97"/>
        <end position="114"/>
    </location>
</feature>
<evidence type="ECO:0000313" key="3">
    <source>
        <dbReference type="Proteomes" id="UP001186104"/>
    </source>
</evidence>
<feature type="transmembrane region" description="Helical" evidence="1">
    <location>
        <begin position="178"/>
        <end position="197"/>
    </location>
</feature>
<feature type="transmembrane region" description="Helical" evidence="1">
    <location>
        <begin position="204"/>
        <end position="225"/>
    </location>
</feature>
<feature type="transmembrane region" description="Helical" evidence="1">
    <location>
        <begin position="231"/>
        <end position="252"/>
    </location>
</feature>
<dbReference type="Proteomes" id="UP001186104">
    <property type="component" value="Unassembled WGS sequence"/>
</dbReference>
<keyword evidence="3" id="KW-1185">Reference proteome</keyword>